<protein>
    <recommendedName>
        <fullName evidence="4">phosphoglycolate phosphatase</fullName>
        <ecNumber evidence="4">3.1.3.18</ecNumber>
    </recommendedName>
</protein>
<dbReference type="InterPro" id="IPR041492">
    <property type="entry name" value="HAD_2"/>
</dbReference>
<sequence length="683" mass="80367">MKDLKRRISRFDDRKVLFTDFFDTLVHRTVHPNYAIRLWAKFMVRELAIPMEGEQLFTIRMEALAYVGEKQGRSTLEVKYKDVITEVYHRLVNTENLQGVSFPRFQKLFERADFTAEISVQFKNETLISTLEHFKQKGYRIYLLSDFYLSKKVIEKILHFHKIDHLFDAVFLSSSVGRSKEKGSLYPYVLDTLSLDAKEVLMIGDNMGSDVTNAHKHGIPSLHLKHFSHKFRNKKNLLGSDKNDFKRVCQTIESRCKKSGHPFSEYVLHFYFFTERLYINAKKNKVNDLFFLAREGHFLKQLFDCYQDMNLFKSEAKIRTHYLKASRQSATQLALRPLPEEDFGGLLKRFGKMSLDHFLDWFPFSDETKNNIKQEIPKATDDSQIAFFQSETMQHLRNSPKFQEAYDQNRYDQKMAFLNYLKSFGADFDKDGLALVDVGWGGTMQESIYKFLKRKIPVTGYYLGLKEIYNIEKGTKRYGLNFSIYPSQDFSDDVLMANGQLYEQLLAAPHGSTLSYTMGENGQSPTVEFHEPNEKMVFDQYVSPIQEYMFSEFKNLFNDLRAIDYSQAMVQEYITDMALRTGIFTNRKKLKFVNQITKGFYQNVGQNKVGLEYNPNQVKTSKVALIKTFLKSPEKVFRYLVKIKPFMYAKGYYWMSWPLNLTYYYIKFNFWAKRKWLNKGLLS</sequence>
<dbReference type="InterPro" id="IPR050155">
    <property type="entry name" value="HAD-like_hydrolase_sf"/>
</dbReference>
<evidence type="ECO:0000256" key="2">
    <source>
        <dbReference type="ARBA" id="ARBA00004818"/>
    </source>
</evidence>
<evidence type="ECO:0000256" key="1">
    <source>
        <dbReference type="ARBA" id="ARBA00000830"/>
    </source>
</evidence>
<dbReference type="InterPro" id="IPR036412">
    <property type="entry name" value="HAD-like_sf"/>
</dbReference>
<reference evidence="5 6" key="1">
    <citation type="submission" date="2017-01" db="EMBL/GenBank/DDBJ databases">
        <authorList>
            <person name="Varghese N."/>
            <person name="Submissions S."/>
        </authorList>
    </citation>
    <scope>NUCLEOTIDE SEQUENCE [LARGE SCALE GENOMIC DNA]</scope>
    <source>
        <strain evidence="5 6">DSM 2061</strain>
    </source>
</reference>
<dbReference type="Gene3D" id="3.40.50.1000">
    <property type="entry name" value="HAD superfamily/HAD-like"/>
    <property type="match status" value="1"/>
</dbReference>
<dbReference type="EC" id="3.1.3.18" evidence="4"/>
<name>A0ABY1KSQ5_9FLAO</name>
<accession>A0ABY1KSQ5</accession>
<dbReference type="Proteomes" id="UP000185728">
    <property type="component" value="Unassembled WGS sequence"/>
</dbReference>
<dbReference type="InterPro" id="IPR023214">
    <property type="entry name" value="HAD_sf"/>
</dbReference>
<comment type="pathway">
    <text evidence="2">Organic acid metabolism; glycolate biosynthesis; glycolate from 2-phosphoglycolate: step 1/1.</text>
</comment>
<dbReference type="SUPFAM" id="SSF56784">
    <property type="entry name" value="HAD-like"/>
    <property type="match status" value="1"/>
</dbReference>
<dbReference type="RefSeq" id="WP_076454217.1">
    <property type="nucleotide sequence ID" value="NZ_FTOB01000002.1"/>
</dbReference>
<evidence type="ECO:0000313" key="6">
    <source>
        <dbReference type="Proteomes" id="UP000185728"/>
    </source>
</evidence>
<evidence type="ECO:0000256" key="3">
    <source>
        <dbReference type="ARBA" id="ARBA00006171"/>
    </source>
</evidence>
<comment type="similarity">
    <text evidence="3">Belongs to the HAD-like hydrolase superfamily. CbbY/CbbZ/Gph/YieH family.</text>
</comment>
<gene>
    <name evidence="5" type="ORF">SAMN05421766_102482</name>
</gene>
<evidence type="ECO:0000256" key="4">
    <source>
        <dbReference type="ARBA" id="ARBA00013078"/>
    </source>
</evidence>
<keyword evidence="6" id="KW-1185">Reference proteome</keyword>
<organism evidence="5 6">
    <name type="scientific">Zobellia uliginosa</name>
    <dbReference type="NCBI Taxonomy" id="143224"/>
    <lineage>
        <taxon>Bacteria</taxon>
        <taxon>Pseudomonadati</taxon>
        <taxon>Bacteroidota</taxon>
        <taxon>Flavobacteriia</taxon>
        <taxon>Flavobacteriales</taxon>
        <taxon>Flavobacteriaceae</taxon>
        <taxon>Zobellia</taxon>
    </lineage>
</organism>
<dbReference type="PANTHER" id="PTHR43434:SF1">
    <property type="entry name" value="PHOSPHOGLYCOLATE PHOSPHATASE"/>
    <property type="match status" value="1"/>
</dbReference>
<proteinExistence type="inferred from homology"/>
<comment type="catalytic activity">
    <reaction evidence="1">
        <text>2-phosphoglycolate + H2O = glycolate + phosphate</text>
        <dbReference type="Rhea" id="RHEA:14369"/>
        <dbReference type="ChEBI" id="CHEBI:15377"/>
        <dbReference type="ChEBI" id="CHEBI:29805"/>
        <dbReference type="ChEBI" id="CHEBI:43474"/>
        <dbReference type="ChEBI" id="CHEBI:58033"/>
        <dbReference type="EC" id="3.1.3.18"/>
    </reaction>
</comment>
<dbReference type="PANTHER" id="PTHR43434">
    <property type="entry name" value="PHOSPHOGLYCOLATE PHOSPHATASE"/>
    <property type="match status" value="1"/>
</dbReference>
<keyword evidence="5" id="KW-0378">Hydrolase</keyword>
<dbReference type="Pfam" id="PF13419">
    <property type="entry name" value="HAD_2"/>
    <property type="match status" value="1"/>
</dbReference>
<comment type="caution">
    <text evidence="5">The sequence shown here is derived from an EMBL/GenBank/DDBJ whole genome shotgun (WGS) entry which is preliminary data.</text>
</comment>
<dbReference type="EMBL" id="FTOB01000002">
    <property type="protein sequence ID" value="SIS50928.1"/>
    <property type="molecule type" value="Genomic_DNA"/>
</dbReference>
<evidence type="ECO:0000313" key="5">
    <source>
        <dbReference type="EMBL" id="SIS50928.1"/>
    </source>
</evidence>
<dbReference type="GO" id="GO:0016787">
    <property type="term" value="F:hydrolase activity"/>
    <property type="evidence" value="ECO:0007669"/>
    <property type="project" value="UniProtKB-KW"/>
</dbReference>